<proteinExistence type="predicted"/>
<organism evidence="1 2">
    <name type="scientific">Borborobacter arsenicus</name>
    <dbReference type="NCBI Taxonomy" id="1851146"/>
    <lineage>
        <taxon>Bacteria</taxon>
        <taxon>Pseudomonadati</taxon>
        <taxon>Pseudomonadota</taxon>
        <taxon>Alphaproteobacteria</taxon>
        <taxon>Hyphomicrobiales</taxon>
        <taxon>Phyllobacteriaceae</taxon>
        <taxon>Borborobacter</taxon>
    </lineage>
</organism>
<evidence type="ECO:0000313" key="1">
    <source>
        <dbReference type="EMBL" id="RUM95609.1"/>
    </source>
</evidence>
<keyword evidence="2" id="KW-1185">Reference proteome</keyword>
<accession>A0A432V0A5</accession>
<dbReference type="AlphaFoldDB" id="A0A432V0A5"/>
<comment type="caution">
    <text evidence="1">The sequence shown here is derived from an EMBL/GenBank/DDBJ whole genome shotgun (WGS) entry which is preliminary data.</text>
</comment>
<evidence type="ECO:0000313" key="2">
    <source>
        <dbReference type="Proteomes" id="UP000281647"/>
    </source>
</evidence>
<dbReference type="OrthoDB" id="8154007at2"/>
<sequence length="311" mass="34544">MAQHIAEKLRVTAALLGAISRKDLAAAFRRANPETAFDLGRADKWLQGRSQPRQLSVYEDWSKVLDLDRPGAWIAQCEVEAFAEAVCEHHGVDREELERRMGSHISPSRLVDQGIDATMSGAYACYSKALSPYYRGQLIRSTVSIKMDRRSRSMTATYKEALPTGSFLMTGPITLAKRGLYIHLRESGGDAQFFLSLFLPSPPGSVLAGYMCGTTIIGPEPLPSAVRILMIRLPKSTNLPDDWGGYLLSSGSIVEDLGRLGIALDSESHPLDRQLWQFLNEDGNNGPCQITESSFRTIVNVFDRHWLRHHA</sequence>
<gene>
    <name evidence="1" type="ORF">EET67_22245</name>
</gene>
<dbReference type="EMBL" id="RKST01000035">
    <property type="protein sequence ID" value="RUM95609.1"/>
    <property type="molecule type" value="Genomic_DNA"/>
</dbReference>
<protein>
    <submittedName>
        <fullName evidence="1">Uncharacterized protein</fullName>
    </submittedName>
</protein>
<name>A0A432V0A5_9HYPH</name>
<reference evidence="1 2" key="1">
    <citation type="submission" date="2018-11" db="EMBL/GenBank/DDBJ databases">
        <title>Pseudaminobacter arsenicus sp. nov., an arsenic-resistant bacterium isolated from arsenic-rich aquifers.</title>
        <authorList>
            <person name="Mu Y."/>
        </authorList>
    </citation>
    <scope>NUCLEOTIDE SEQUENCE [LARGE SCALE GENOMIC DNA]</scope>
    <source>
        <strain evidence="1 2">CB3</strain>
    </source>
</reference>
<dbReference type="Proteomes" id="UP000281647">
    <property type="component" value="Unassembled WGS sequence"/>
</dbReference>
<dbReference type="RefSeq" id="WP_128628528.1">
    <property type="nucleotide sequence ID" value="NZ_RKST01000035.1"/>
</dbReference>